<dbReference type="AlphaFoldDB" id="A0A1J1J6S7"/>
<evidence type="ECO:0000313" key="1">
    <source>
        <dbReference type="EMBL" id="CRL06593.1"/>
    </source>
</evidence>
<keyword evidence="2" id="KW-1185">Reference proteome</keyword>
<dbReference type="EMBL" id="CVRI01000067">
    <property type="protein sequence ID" value="CRL06593.1"/>
    <property type="molecule type" value="Genomic_DNA"/>
</dbReference>
<accession>A0A1J1J6S7</accession>
<protein>
    <submittedName>
        <fullName evidence="1">CLUMA_CG019659, isoform A</fullName>
    </submittedName>
</protein>
<gene>
    <name evidence="1" type="ORF">CLUMA_CG019659</name>
</gene>
<proteinExistence type="predicted"/>
<organism evidence="1 2">
    <name type="scientific">Clunio marinus</name>
    <dbReference type="NCBI Taxonomy" id="568069"/>
    <lineage>
        <taxon>Eukaryota</taxon>
        <taxon>Metazoa</taxon>
        <taxon>Ecdysozoa</taxon>
        <taxon>Arthropoda</taxon>
        <taxon>Hexapoda</taxon>
        <taxon>Insecta</taxon>
        <taxon>Pterygota</taxon>
        <taxon>Neoptera</taxon>
        <taxon>Endopterygota</taxon>
        <taxon>Diptera</taxon>
        <taxon>Nematocera</taxon>
        <taxon>Chironomoidea</taxon>
        <taxon>Chironomidae</taxon>
        <taxon>Clunio</taxon>
    </lineage>
</organism>
<reference evidence="1 2" key="1">
    <citation type="submission" date="2015-04" db="EMBL/GenBank/DDBJ databases">
        <authorList>
            <person name="Syromyatnikov M.Y."/>
            <person name="Popov V.N."/>
        </authorList>
    </citation>
    <scope>NUCLEOTIDE SEQUENCE [LARGE SCALE GENOMIC DNA]</scope>
</reference>
<evidence type="ECO:0000313" key="2">
    <source>
        <dbReference type="Proteomes" id="UP000183832"/>
    </source>
</evidence>
<sequence length="66" mass="7631">MSRGFHTGLPTYSFSFKAKTYHQQHRKRSTVKVFRVPRVCLVGMREEIGEDKGWGLITCRMGNELA</sequence>
<dbReference type="Proteomes" id="UP000183832">
    <property type="component" value="Unassembled WGS sequence"/>
</dbReference>
<name>A0A1J1J6S7_9DIPT</name>